<feature type="non-terminal residue" evidence="4">
    <location>
        <position position="284"/>
    </location>
</feature>
<feature type="chain" id="PRO_5043483438" description="TNFR-Cys domain-containing protein" evidence="3">
    <location>
        <begin position="44"/>
        <end position="284"/>
    </location>
</feature>
<feature type="signal peptide" evidence="3">
    <location>
        <begin position="1"/>
        <end position="43"/>
    </location>
</feature>
<name>A0AAV2H3M4_LYMST</name>
<evidence type="ECO:0000313" key="4">
    <source>
        <dbReference type="EMBL" id="CAL1528138.1"/>
    </source>
</evidence>
<keyword evidence="2" id="KW-0812">Transmembrane</keyword>
<evidence type="ECO:0000256" key="2">
    <source>
        <dbReference type="SAM" id="Phobius"/>
    </source>
</evidence>
<proteinExistence type="predicted"/>
<feature type="transmembrane region" description="Helical" evidence="2">
    <location>
        <begin position="190"/>
        <end position="211"/>
    </location>
</feature>
<accession>A0AAV2H3M4</accession>
<feature type="compositionally biased region" description="Polar residues" evidence="1">
    <location>
        <begin position="266"/>
        <end position="284"/>
    </location>
</feature>
<comment type="caution">
    <text evidence="4">The sequence shown here is derived from an EMBL/GenBank/DDBJ whole genome shotgun (WGS) entry which is preliminary data.</text>
</comment>
<dbReference type="EMBL" id="CAXITT010000027">
    <property type="protein sequence ID" value="CAL1528138.1"/>
    <property type="molecule type" value="Genomic_DNA"/>
</dbReference>
<feature type="region of interest" description="Disordered" evidence="1">
    <location>
        <begin position="262"/>
        <end position="284"/>
    </location>
</feature>
<keyword evidence="5" id="KW-1185">Reference proteome</keyword>
<evidence type="ECO:0000256" key="3">
    <source>
        <dbReference type="SAM" id="SignalP"/>
    </source>
</evidence>
<evidence type="ECO:0000313" key="5">
    <source>
        <dbReference type="Proteomes" id="UP001497497"/>
    </source>
</evidence>
<dbReference type="AlphaFoldDB" id="A0AAV2H3M4"/>
<dbReference type="Gene3D" id="2.170.300.10">
    <property type="entry name" value="Tie2 ligand-binding domain superfamily"/>
    <property type="match status" value="1"/>
</dbReference>
<sequence>MFLKDLQHSTRGRRLCEPSWMNWTVMLLYDLLTLYVQIPSANAELVSQARQAHTGWSDWGAWMCRDVCKNSSYVRRRVCSSQNDSICAGNKEMTKPGLCVTNVTCPEDCPVGRYGVNCWGECGHCTSECNKSTGECSVCEPGWQEPITSCDTECPKWSYGSNCSNLCEIKCGGLDCIDRVNGQCPEKADILSYLLVLILIPFIIVIVFLVASPRKRQSYRSSDYLTRTGKIKRWKKQLQHSRSRYGQQARDIHHVTKQLRHEGGISPSSGQSGDWSTQVLVSPG</sequence>
<keyword evidence="2" id="KW-1133">Transmembrane helix</keyword>
<reference evidence="4 5" key="1">
    <citation type="submission" date="2024-04" db="EMBL/GenBank/DDBJ databases">
        <authorList>
            <consortium name="Genoscope - CEA"/>
            <person name="William W."/>
        </authorList>
    </citation>
    <scope>NUCLEOTIDE SEQUENCE [LARGE SCALE GENOMIC DNA]</scope>
</reference>
<evidence type="ECO:0008006" key="6">
    <source>
        <dbReference type="Google" id="ProtNLM"/>
    </source>
</evidence>
<gene>
    <name evidence="4" type="ORF">GSLYS_00002308001</name>
</gene>
<protein>
    <recommendedName>
        <fullName evidence="6">TNFR-Cys domain-containing protein</fullName>
    </recommendedName>
</protein>
<keyword evidence="2" id="KW-0472">Membrane</keyword>
<evidence type="ECO:0000256" key="1">
    <source>
        <dbReference type="SAM" id="MobiDB-lite"/>
    </source>
</evidence>
<keyword evidence="3" id="KW-0732">Signal</keyword>
<organism evidence="4 5">
    <name type="scientific">Lymnaea stagnalis</name>
    <name type="common">Great pond snail</name>
    <name type="synonym">Helix stagnalis</name>
    <dbReference type="NCBI Taxonomy" id="6523"/>
    <lineage>
        <taxon>Eukaryota</taxon>
        <taxon>Metazoa</taxon>
        <taxon>Spiralia</taxon>
        <taxon>Lophotrochozoa</taxon>
        <taxon>Mollusca</taxon>
        <taxon>Gastropoda</taxon>
        <taxon>Heterobranchia</taxon>
        <taxon>Euthyneura</taxon>
        <taxon>Panpulmonata</taxon>
        <taxon>Hygrophila</taxon>
        <taxon>Lymnaeoidea</taxon>
        <taxon>Lymnaeidae</taxon>
        <taxon>Lymnaea</taxon>
    </lineage>
</organism>
<dbReference type="Proteomes" id="UP001497497">
    <property type="component" value="Unassembled WGS sequence"/>
</dbReference>